<dbReference type="AlphaFoldDB" id="A0A412FXH3"/>
<comment type="caution">
    <text evidence="2">The sequence shown here is derived from an EMBL/GenBank/DDBJ whole genome shotgun (WGS) entry which is preliminary data.</text>
</comment>
<feature type="transmembrane region" description="Helical" evidence="1">
    <location>
        <begin position="81"/>
        <end position="98"/>
    </location>
</feature>
<proteinExistence type="predicted"/>
<evidence type="ECO:0000313" key="2">
    <source>
        <dbReference type="EMBL" id="RGR72850.1"/>
    </source>
</evidence>
<organism evidence="2 3">
    <name type="scientific">Bacteroides caccae</name>
    <dbReference type="NCBI Taxonomy" id="47678"/>
    <lineage>
        <taxon>Bacteria</taxon>
        <taxon>Pseudomonadati</taxon>
        <taxon>Bacteroidota</taxon>
        <taxon>Bacteroidia</taxon>
        <taxon>Bacteroidales</taxon>
        <taxon>Bacteroidaceae</taxon>
        <taxon>Bacteroides</taxon>
    </lineage>
</organism>
<feature type="transmembrane region" description="Helical" evidence="1">
    <location>
        <begin position="104"/>
        <end position="125"/>
    </location>
</feature>
<gene>
    <name evidence="2" type="ORF">DWY26_05915</name>
</gene>
<name>A0A412FXH3_9BACE</name>
<keyword evidence="1" id="KW-1133">Transmembrane helix</keyword>
<reference evidence="2 3" key="1">
    <citation type="submission" date="2018-08" db="EMBL/GenBank/DDBJ databases">
        <title>A genome reference for cultivated species of the human gut microbiota.</title>
        <authorList>
            <person name="Zou Y."/>
            <person name="Xue W."/>
            <person name="Luo G."/>
        </authorList>
    </citation>
    <scope>NUCLEOTIDE SEQUENCE [LARGE SCALE GENOMIC DNA]</scope>
    <source>
        <strain evidence="2 3">AF24-29LB</strain>
    </source>
</reference>
<evidence type="ECO:0000256" key="1">
    <source>
        <dbReference type="SAM" id="Phobius"/>
    </source>
</evidence>
<accession>A0A412FXH3</accession>
<protein>
    <submittedName>
        <fullName evidence="2">Uncharacterized protein</fullName>
    </submittedName>
</protein>
<dbReference type="EMBL" id="QRUO01000004">
    <property type="protein sequence ID" value="RGR72850.1"/>
    <property type="molecule type" value="Genomic_DNA"/>
</dbReference>
<evidence type="ECO:0000313" key="3">
    <source>
        <dbReference type="Proteomes" id="UP000284205"/>
    </source>
</evidence>
<keyword evidence="1" id="KW-0812">Transmembrane</keyword>
<sequence length="138" mass="16191">MFPTLFIAWVCCPSIRVFGFSQDLQLQIVGTQFHAFVFYNLLRNVGGNIYNMKNVVEGLKKTSNKEVAKDKTYWFPLSKGFNRLLVVVNCLILVYAVNKYSEKFNTFFFTIFIELVVYITAVWVYRGFREPLKEKDDK</sequence>
<keyword evidence="1" id="KW-0472">Membrane</keyword>
<dbReference type="Proteomes" id="UP000284205">
    <property type="component" value="Unassembled WGS sequence"/>
</dbReference>